<dbReference type="EMBL" id="BJVQ01000049">
    <property type="protein sequence ID" value="GEL47803.1"/>
    <property type="molecule type" value="Genomic_DNA"/>
</dbReference>
<dbReference type="EMBL" id="JACHDN010000001">
    <property type="protein sequence ID" value="MBB5471677.1"/>
    <property type="molecule type" value="Genomic_DNA"/>
</dbReference>
<feature type="transmembrane region" description="Helical" evidence="1">
    <location>
        <begin position="20"/>
        <end position="39"/>
    </location>
</feature>
<feature type="transmembrane region" description="Helical" evidence="1">
    <location>
        <begin position="163"/>
        <end position="189"/>
    </location>
</feature>
<gene>
    <name evidence="2" type="ORF">CHO01_29190</name>
    <name evidence="3" type="ORF">HNR08_000413</name>
</gene>
<accession>A0A511FF10</accession>
<evidence type="ECO:0000313" key="2">
    <source>
        <dbReference type="EMBL" id="GEL47803.1"/>
    </source>
</evidence>
<dbReference type="OrthoDB" id="3819831at2"/>
<sequence length="331" mass="34596">MTALVVVEGRRFRYRTAVRWLAVAGVVAALVTVLGAYLATRPPSAAQVEQQRVWFEQAVADWEENGEQWVADCREQEAAAQESDPAADYGCDQMTAPRWEDFTAPRSTFAGDAGSWATLLSVFLLLLGFAAGVTAVTAEHAAGSLALWLTYVPRRGRVYASKVLVAGLGVVPPAVLALALGVGGSWAVAAVNDAQGDLTGRVWTELGWQGLRTVALVAVAGALGAALGFLLRGAAAALGLAVGWFLLVDLLLSNVLPALQPWTLRMSAAAWLGDGADYGLPVPCDSVETAAAGTCWGVETLSAGRGALQLAVVAAVLLVAGLLVFRRRDLD</sequence>
<protein>
    <submittedName>
        <fullName evidence="3">ABC-2 type transport system permease protein</fullName>
    </submittedName>
</protein>
<dbReference type="Proteomes" id="UP000321723">
    <property type="component" value="Unassembled WGS sequence"/>
</dbReference>
<keyword evidence="1" id="KW-0472">Membrane</keyword>
<feature type="transmembrane region" description="Helical" evidence="1">
    <location>
        <begin position="306"/>
        <end position="325"/>
    </location>
</feature>
<dbReference type="GO" id="GO:0140359">
    <property type="term" value="F:ABC-type transporter activity"/>
    <property type="evidence" value="ECO:0007669"/>
    <property type="project" value="InterPro"/>
</dbReference>
<dbReference type="GO" id="GO:0005886">
    <property type="term" value="C:plasma membrane"/>
    <property type="evidence" value="ECO:0007669"/>
    <property type="project" value="UniProtKB-SubCell"/>
</dbReference>
<evidence type="ECO:0000313" key="3">
    <source>
        <dbReference type="EMBL" id="MBB5471677.1"/>
    </source>
</evidence>
<evidence type="ECO:0000313" key="5">
    <source>
        <dbReference type="Proteomes" id="UP000564629"/>
    </source>
</evidence>
<comment type="caution">
    <text evidence="2">The sequence shown here is derived from an EMBL/GenBank/DDBJ whole genome shotgun (WGS) entry which is preliminary data.</text>
</comment>
<organism evidence="2 4">
    <name type="scientific">Cellulomonas hominis</name>
    <dbReference type="NCBI Taxonomy" id="156981"/>
    <lineage>
        <taxon>Bacteria</taxon>
        <taxon>Bacillati</taxon>
        <taxon>Actinomycetota</taxon>
        <taxon>Actinomycetes</taxon>
        <taxon>Micrococcales</taxon>
        <taxon>Cellulomonadaceae</taxon>
        <taxon>Cellulomonas</taxon>
    </lineage>
</organism>
<dbReference type="RefSeq" id="WP_146839231.1">
    <property type="nucleotide sequence ID" value="NZ_BJVQ01000049.1"/>
</dbReference>
<keyword evidence="1" id="KW-1133">Transmembrane helix</keyword>
<feature type="transmembrane region" description="Helical" evidence="1">
    <location>
        <begin position="238"/>
        <end position="256"/>
    </location>
</feature>
<reference evidence="3 5" key="2">
    <citation type="submission" date="2020-08" db="EMBL/GenBank/DDBJ databases">
        <title>Sequencing the genomes of 1000 actinobacteria strains.</title>
        <authorList>
            <person name="Klenk H.-P."/>
        </authorList>
    </citation>
    <scope>NUCLEOTIDE SEQUENCE [LARGE SCALE GENOMIC DNA]</scope>
    <source>
        <strain evidence="3 5">DSM 9581</strain>
    </source>
</reference>
<name>A0A511FF10_9CELL</name>
<dbReference type="Pfam" id="PF12679">
    <property type="entry name" value="ABC2_membrane_2"/>
    <property type="match status" value="1"/>
</dbReference>
<feature type="transmembrane region" description="Helical" evidence="1">
    <location>
        <begin position="122"/>
        <end position="151"/>
    </location>
</feature>
<reference evidence="2 4" key="1">
    <citation type="submission" date="2019-07" db="EMBL/GenBank/DDBJ databases">
        <title>Whole genome shotgun sequence of Cellulomonas hominis NBRC 16055.</title>
        <authorList>
            <person name="Hosoyama A."/>
            <person name="Uohara A."/>
            <person name="Ohji S."/>
            <person name="Ichikawa N."/>
        </authorList>
    </citation>
    <scope>NUCLEOTIDE SEQUENCE [LARGE SCALE GENOMIC DNA]</scope>
    <source>
        <strain evidence="2 4">NBRC 16055</strain>
    </source>
</reference>
<keyword evidence="4" id="KW-1185">Reference proteome</keyword>
<evidence type="ECO:0000313" key="4">
    <source>
        <dbReference type="Proteomes" id="UP000321723"/>
    </source>
</evidence>
<dbReference type="AlphaFoldDB" id="A0A511FF10"/>
<keyword evidence="1" id="KW-0812">Transmembrane</keyword>
<dbReference type="Proteomes" id="UP000564629">
    <property type="component" value="Unassembled WGS sequence"/>
</dbReference>
<feature type="transmembrane region" description="Helical" evidence="1">
    <location>
        <begin position="209"/>
        <end position="231"/>
    </location>
</feature>
<proteinExistence type="predicted"/>
<evidence type="ECO:0000256" key="1">
    <source>
        <dbReference type="SAM" id="Phobius"/>
    </source>
</evidence>